<evidence type="ECO:0000313" key="3">
    <source>
        <dbReference type="Proteomes" id="UP001244207"/>
    </source>
</evidence>
<evidence type="ECO:0000313" key="2">
    <source>
        <dbReference type="EMBL" id="KAK1729150.1"/>
    </source>
</evidence>
<reference evidence="2" key="1">
    <citation type="submission" date="2021-12" db="EMBL/GenBank/DDBJ databases">
        <title>Comparative genomics, transcriptomics and evolutionary studies reveal genomic signatures of adaptation to plant cell wall in hemibiotrophic fungi.</title>
        <authorList>
            <consortium name="DOE Joint Genome Institute"/>
            <person name="Baroncelli R."/>
            <person name="Diaz J.F."/>
            <person name="Benocci T."/>
            <person name="Peng M."/>
            <person name="Battaglia E."/>
            <person name="Haridas S."/>
            <person name="Andreopoulos W."/>
            <person name="Labutti K."/>
            <person name="Pangilinan J."/>
            <person name="Floch G.L."/>
            <person name="Makela M.R."/>
            <person name="Henrissat B."/>
            <person name="Grigoriev I.V."/>
            <person name="Crouch J.A."/>
            <person name="De Vries R.P."/>
            <person name="Sukno S.A."/>
            <person name="Thon M.R."/>
        </authorList>
    </citation>
    <scope>NUCLEOTIDE SEQUENCE</scope>
    <source>
        <strain evidence="2">CBS 112980</strain>
    </source>
</reference>
<dbReference type="Proteomes" id="UP001244207">
    <property type="component" value="Unassembled WGS sequence"/>
</dbReference>
<feature type="region of interest" description="Disordered" evidence="1">
    <location>
        <begin position="25"/>
        <end position="54"/>
    </location>
</feature>
<proteinExistence type="predicted"/>
<dbReference type="RefSeq" id="XP_060369205.1">
    <property type="nucleotide sequence ID" value="XM_060510154.1"/>
</dbReference>
<protein>
    <submittedName>
        <fullName evidence="2">Uncharacterized protein</fullName>
    </submittedName>
</protein>
<name>A0AAD8XKP7_GLOAC</name>
<dbReference type="EMBL" id="JAHMHS010000013">
    <property type="protein sequence ID" value="KAK1729150.1"/>
    <property type="molecule type" value="Genomic_DNA"/>
</dbReference>
<sequence length="266" mass="29174">MGDRDTFSAQTYGVGLGLPEGEQAEQGVAGRGMQTGTDVPKPTGGTAKDRPAGSSTRFSVFPLPHAWHLNHFHWAHTLVDPGQLKLSQIFTAHAKGKVQSLMGHAPGLNLFGTKVHVRASHPTTSWYRTLCKLNLHRVSIRQRESIRQGSASEKGILVPQYNRKISSSNQISFNPYRPMVRTCNGTPQGVLSGRSRIFCYHLRYGSKEKVLPSPLTFPFPPDPIGICTRMSSPATIQMTGTRTCFALLCLTLYPSTKVGATVDHTY</sequence>
<comment type="caution">
    <text evidence="2">The sequence shown here is derived from an EMBL/GenBank/DDBJ whole genome shotgun (WGS) entry which is preliminary data.</text>
</comment>
<dbReference type="AlphaFoldDB" id="A0AAD8XKP7"/>
<evidence type="ECO:0000256" key="1">
    <source>
        <dbReference type="SAM" id="MobiDB-lite"/>
    </source>
</evidence>
<gene>
    <name evidence="2" type="ORF">BDZ83DRAFT_648139</name>
</gene>
<accession>A0AAD8XKP7</accession>
<keyword evidence="3" id="KW-1185">Reference proteome</keyword>
<organism evidence="2 3">
    <name type="scientific">Glomerella acutata</name>
    <name type="common">Colletotrichum acutatum</name>
    <dbReference type="NCBI Taxonomy" id="27357"/>
    <lineage>
        <taxon>Eukaryota</taxon>
        <taxon>Fungi</taxon>
        <taxon>Dikarya</taxon>
        <taxon>Ascomycota</taxon>
        <taxon>Pezizomycotina</taxon>
        <taxon>Sordariomycetes</taxon>
        <taxon>Hypocreomycetidae</taxon>
        <taxon>Glomerellales</taxon>
        <taxon>Glomerellaceae</taxon>
        <taxon>Colletotrichum</taxon>
        <taxon>Colletotrichum acutatum species complex</taxon>
    </lineage>
</organism>
<dbReference type="GeneID" id="85394053"/>